<proteinExistence type="inferred from homology"/>
<name>M5SRS5_9BACT</name>
<dbReference type="InterPro" id="IPR036291">
    <property type="entry name" value="NAD(P)-bd_dom_sf"/>
</dbReference>
<dbReference type="PANTHER" id="PTHR43000">
    <property type="entry name" value="DTDP-D-GLUCOSE 4,6-DEHYDRATASE-RELATED"/>
    <property type="match status" value="1"/>
</dbReference>
<dbReference type="InterPro" id="IPR001509">
    <property type="entry name" value="Epimerase_deHydtase"/>
</dbReference>
<comment type="caution">
    <text evidence="3">The sequence shown here is derived from an EMBL/GenBank/DDBJ whole genome shotgun (WGS) entry which is preliminary data.</text>
</comment>
<comment type="similarity">
    <text evidence="1">Belongs to the NAD(P)-dependent epimerase/dehydratase family.</text>
</comment>
<reference evidence="3 4" key="1">
    <citation type="journal article" date="2013" name="Mar. Genomics">
        <title>Expression of sulfatases in Rhodopirellula baltica and the diversity of sulfatases in the genus Rhodopirellula.</title>
        <authorList>
            <person name="Wegner C.E."/>
            <person name="Richter-Heitmann T."/>
            <person name="Klindworth A."/>
            <person name="Klockow C."/>
            <person name="Richter M."/>
            <person name="Achstetter T."/>
            <person name="Glockner F.O."/>
            <person name="Harder J."/>
        </authorList>
    </citation>
    <scope>NUCLEOTIDE SEQUENCE [LARGE SCALE GENOMIC DNA]</scope>
    <source>
        <strain evidence="3 4">SH398</strain>
    </source>
</reference>
<dbReference type="PATRIC" id="fig|1263868.3.peg.525"/>
<dbReference type="Gene3D" id="3.40.50.720">
    <property type="entry name" value="NAD(P)-binding Rossmann-like Domain"/>
    <property type="match status" value="1"/>
</dbReference>
<dbReference type="SUPFAM" id="SSF51735">
    <property type="entry name" value="NAD(P)-binding Rossmann-fold domains"/>
    <property type="match status" value="1"/>
</dbReference>
<evidence type="ECO:0000256" key="1">
    <source>
        <dbReference type="ARBA" id="ARBA00007637"/>
    </source>
</evidence>
<dbReference type="AlphaFoldDB" id="M5SRS5"/>
<evidence type="ECO:0000313" key="3">
    <source>
        <dbReference type="EMBL" id="EMI28974.1"/>
    </source>
</evidence>
<dbReference type="EMBL" id="ANOF01000013">
    <property type="protein sequence ID" value="EMI28974.1"/>
    <property type="molecule type" value="Genomic_DNA"/>
</dbReference>
<sequence>MLGRFCEVFLDWENRVATRVFITGICGFVGNTLAKLAVDHDLDWEITGIDNLARPGSDLNRRDLMSRGINVVHGDLRNSSDLDCIGDIDWVIDAAAKPSVLAGVDGQTSSRQLVEHNLIGTLNVLELCKRSQAGLVLLSSSRVYSIHPLAKLSIEIRDGAYFPKMPFPEGMTETGISESFSTTPPVSLYGSTKCASEQIALEYAATFGFPCLVNRCGILAGAGQFGRPDQGIIAFWIHSHQARRSLHYTGFDALGHQVRDCLHPRDLLALITRQMQSDLRGMPLITNVSGGVESAISLQQLTAWCDKRFGIHPVASQHTNRPFDLPWVVLDNTLAKATWGWRPETTKEAIFAEIADYAEQNPAWLDISS</sequence>
<evidence type="ECO:0000313" key="4">
    <source>
        <dbReference type="Proteomes" id="UP000011996"/>
    </source>
</evidence>
<accession>M5SRS5</accession>
<dbReference type="STRING" id="1263868.RESH_00479"/>
<protein>
    <submittedName>
        <fullName evidence="3">NAD-dependent epimerase/dehydratase</fullName>
    </submittedName>
</protein>
<dbReference type="Proteomes" id="UP000011996">
    <property type="component" value="Unassembled WGS sequence"/>
</dbReference>
<evidence type="ECO:0000259" key="2">
    <source>
        <dbReference type="Pfam" id="PF01370"/>
    </source>
</evidence>
<feature type="domain" description="NAD-dependent epimerase/dehydratase" evidence="2">
    <location>
        <begin position="20"/>
        <end position="277"/>
    </location>
</feature>
<gene>
    <name evidence="3" type="ORF">RESH_00479</name>
</gene>
<organism evidence="3 4">
    <name type="scientific">Rhodopirellula europaea SH398</name>
    <dbReference type="NCBI Taxonomy" id="1263868"/>
    <lineage>
        <taxon>Bacteria</taxon>
        <taxon>Pseudomonadati</taxon>
        <taxon>Planctomycetota</taxon>
        <taxon>Planctomycetia</taxon>
        <taxon>Pirellulales</taxon>
        <taxon>Pirellulaceae</taxon>
        <taxon>Rhodopirellula</taxon>
    </lineage>
</organism>
<dbReference type="Pfam" id="PF01370">
    <property type="entry name" value="Epimerase"/>
    <property type="match status" value="1"/>
</dbReference>